<reference evidence="6" key="1">
    <citation type="submission" date="2019-09" db="EMBL/GenBank/DDBJ databases">
        <title>Characterisation of the sponge microbiome using genome-centric metagenomics.</title>
        <authorList>
            <person name="Engelberts J.P."/>
            <person name="Robbins S.J."/>
            <person name="De Goeij J.M."/>
            <person name="Aranda M."/>
            <person name="Bell S.C."/>
            <person name="Webster N.S."/>
        </authorList>
    </citation>
    <scope>NUCLEOTIDE SEQUENCE</scope>
    <source>
        <strain evidence="6">SB0664_bin_27</strain>
    </source>
</reference>
<dbReference type="Pfam" id="PF00106">
    <property type="entry name" value="adh_short"/>
    <property type="match status" value="1"/>
</dbReference>
<evidence type="ECO:0000256" key="5">
    <source>
        <dbReference type="ARBA" id="ARBA00023221"/>
    </source>
</evidence>
<dbReference type="GO" id="GO:0016491">
    <property type="term" value="F:oxidoreductase activity"/>
    <property type="evidence" value="ECO:0007669"/>
    <property type="project" value="UniProtKB-KW"/>
</dbReference>
<evidence type="ECO:0000256" key="4">
    <source>
        <dbReference type="ARBA" id="ARBA00023098"/>
    </source>
</evidence>
<gene>
    <name evidence="6" type="ORF">F4Y42_12360</name>
</gene>
<dbReference type="SUPFAM" id="SSF51735">
    <property type="entry name" value="NAD(P)-binding Rossmann-fold domains"/>
    <property type="match status" value="1"/>
</dbReference>
<keyword evidence="3" id="KW-0520">NAD</keyword>
<dbReference type="InterPro" id="IPR036291">
    <property type="entry name" value="NAD(P)-bd_dom_sf"/>
</dbReference>
<sequence>MYRQPTMTSTAANVENKVILITGGAQGIGGAAAQLCAQRGAEVIITDIKDETGEALAASLQAEGHKARYERLDVRCHEDAQRVFADVKERHGRLDVLICSAGVLRGPNLMPDSFPVDVFDDVIAVNVRGVFLCVKEAYPLLKASEKGVILLVGSGAGVTGGSSSIAYGTSKGAVNGMGMTLENHLAPKGIRVNVVCPGGIETELKLRQMRESAEAQGQAFDLEDARSRLGDPEGVGEALAFLASDDGRYVRRNLFTR</sequence>
<protein>
    <submittedName>
        <fullName evidence="6">SDR family oxidoreductase</fullName>
    </submittedName>
</protein>
<comment type="caution">
    <text evidence="6">The sequence shown here is derived from an EMBL/GenBank/DDBJ whole genome shotgun (WGS) entry which is preliminary data.</text>
</comment>
<dbReference type="PRINTS" id="PR00081">
    <property type="entry name" value="GDHRDH"/>
</dbReference>
<proteinExistence type="inferred from homology"/>
<organism evidence="6">
    <name type="scientific">Caldilineaceae bacterium SB0664_bin_27</name>
    <dbReference type="NCBI Taxonomy" id="2605260"/>
    <lineage>
        <taxon>Bacteria</taxon>
        <taxon>Bacillati</taxon>
        <taxon>Chloroflexota</taxon>
        <taxon>Caldilineae</taxon>
        <taxon>Caldilineales</taxon>
        <taxon>Caldilineaceae</taxon>
    </lineage>
</organism>
<dbReference type="CDD" id="cd05233">
    <property type="entry name" value="SDR_c"/>
    <property type="match status" value="1"/>
</dbReference>
<evidence type="ECO:0000313" key="6">
    <source>
        <dbReference type="EMBL" id="MXY94227.1"/>
    </source>
</evidence>
<dbReference type="EMBL" id="VXRG01000103">
    <property type="protein sequence ID" value="MXY94227.1"/>
    <property type="molecule type" value="Genomic_DNA"/>
</dbReference>
<evidence type="ECO:0000256" key="1">
    <source>
        <dbReference type="ARBA" id="ARBA00006484"/>
    </source>
</evidence>
<dbReference type="AlphaFoldDB" id="A0A6B0YUD9"/>
<keyword evidence="2" id="KW-0560">Oxidoreductase</keyword>
<evidence type="ECO:0000256" key="3">
    <source>
        <dbReference type="ARBA" id="ARBA00023027"/>
    </source>
</evidence>
<dbReference type="PANTHER" id="PTHR43180:SF28">
    <property type="entry name" value="NAD(P)-BINDING ROSSMANN-FOLD SUPERFAMILY PROTEIN"/>
    <property type="match status" value="1"/>
</dbReference>
<keyword evidence="4" id="KW-0443">Lipid metabolism</keyword>
<dbReference type="PANTHER" id="PTHR43180">
    <property type="entry name" value="3-OXOACYL-(ACYL-CARRIER-PROTEIN) REDUCTASE (AFU_ORTHOLOGUE AFUA_6G11210)"/>
    <property type="match status" value="1"/>
</dbReference>
<name>A0A6B0YUD9_9CHLR</name>
<dbReference type="GO" id="GO:0008202">
    <property type="term" value="P:steroid metabolic process"/>
    <property type="evidence" value="ECO:0007669"/>
    <property type="project" value="UniProtKB-KW"/>
</dbReference>
<dbReference type="FunFam" id="3.40.50.720:FF:000084">
    <property type="entry name" value="Short-chain dehydrogenase reductase"/>
    <property type="match status" value="1"/>
</dbReference>
<evidence type="ECO:0000256" key="2">
    <source>
        <dbReference type="ARBA" id="ARBA00023002"/>
    </source>
</evidence>
<keyword evidence="5" id="KW-0753">Steroid metabolism</keyword>
<dbReference type="InterPro" id="IPR002347">
    <property type="entry name" value="SDR_fam"/>
</dbReference>
<dbReference type="Gene3D" id="3.40.50.720">
    <property type="entry name" value="NAD(P)-binding Rossmann-like Domain"/>
    <property type="match status" value="1"/>
</dbReference>
<accession>A0A6B0YUD9</accession>
<comment type="similarity">
    <text evidence="1">Belongs to the short-chain dehydrogenases/reductases (SDR) family.</text>
</comment>